<evidence type="ECO:0000256" key="3">
    <source>
        <dbReference type="ARBA" id="ARBA00022676"/>
    </source>
</evidence>
<keyword evidence="3" id="KW-0328">Glycosyltransferase</keyword>
<feature type="coiled-coil region" evidence="7">
    <location>
        <begin position="77"/>
        <end position="104"/>
    </location>
</feature>
<protein>
    <recommendedName>
        <fullName evidence="2">NAD(+)--protein-arginine ADP-ribosyltransferase</fullName>
        <ecNumber evidence="2">2.4.2.31</ecNumber>
    </recommendedName>
</protein>
<evidence type="ECO:0000256" key="7">
    <source>
        <dbReference type="SAM" id="Coils"/>
    </source>
</evidence>
<organism evidence="8 9">
    <name type="scientific">Citrobacter amalonaticus</name>
    <dbReference type="NCBI Taxonomy" id="35703"/>
    <lineage>
        <taxon>Bacteria</taxon>
        <taxon>Pseudomonadati</taxon>
        <taxon>Pseudomonadota</taxon>
        <taxon>Gammaproteobacteria</taxon>
        <taxon>Enterobacterales</taxon>
        <taxon>Enterobacteriaceae</taxon>
        <taxon>Citrobacter</taxon>
    </lineage>
</organism>
<keyword evidence="5" id="KW-0548">Nucleotidyltransferase</keyword>
<dbReference type="GO" id="GO:0106274">
    <property type="term" value="F:NAD+-protein-arginine ADP-ribosyltransferase activity"/>
    <property type="evidence" value="ECO:0007669"/>
    <property type="project" value="UniProtKB-EC"/>
</dbReference>
<evidence type="ECO:0000256" key="2">
    <source>
        <dbReference type="ARBA" id="ARBA00012031"/>
    </source>
</evidence>
<dbReference type="Proteomes" id="UP000237003">
    <property type="component" value="Unassembled WGS sequence"/>
</dbReference>
<dbReference type="EC" id="2.4.2.31" evidence="2"/>
<keyword evidence="7" id="KW-0175">Coiled coil</keyword>
<proteinExistence type="inferred from homology"/>
<dbReference type="GO" id="GO:0016779">
    <property type="term" value="F:nucleotidyltransferase activity"/>
    <property type="evidence" value="ECO:0007669"/>
    <property type="project" value="UniProtKB-KW"/>
</dbReference>
<evidence type="ECO:0000313" key="8">
    <source>
        <dbReference type="EMBL" id="POU68062.1"/>
    </source>
</evidence>
<comment type="similarity">
    <text evidence="1">Belongs to the Arg-specific ADP-ribosyltransferase family.</text>
</comment>
<accession>A0A2S4S2I6</accession>
<dbReference type="SUPFAM" id="SSF56399">
    <property type="entry name" value="ADP-ribosylation"/>
    <property type="match status" value="1"/>
</dbReference>
<evidence type="ECO:0000256" key="4">
    <source>
        <dbReference type="ARBA" id="ARBA00022679"/>
    </source>
</evidence>
<evidence type="ECO:0000256" key="5">
    <source>
        <dbReference type="ARBA" id="ARBA00022695"/>
    </source>
</evidence>
<dbReference type="InterPro" id="IPR000768">
    <property type="entry name" value="ART"/>
</dbReference>
<name>A0A2S4S2I6_CITAM</name>
<comment type="caution">
    <text evidence="8">The sequence shown here is derived from an EMBL/GenBank/DDBJ whole genome shotgun (WGS) entry which is preliminary data.</text>
</comment>
<sequence>MSEAIKTDTSLLKNLQSVSVEHGKDASVRLKDGKFKYGQASNFLKNILHGSRYQTEREDAATKLNIRKNDVSVSAATSILKEKVKNENEELQVLKQSLRLDETKLTHLQDKKYEIGDKLENIAKNEFNAVKAKEKAKSTIEVFSAIYQNKEGCKALISESRVQSGYQTTASDLNGKKIISECKKIHGDDIFSRGNNALKFSILTGASDIPELVKKAEKAFYTPTDKNIVTYRGQGMTEKGISTLIQQFDMNKENNKESIYKSGQFFSTSRDHNLAREYADNSQDKVKVMFKVKGNSSTALSVPGGLSFHSNKNESLYSPLAHFKVTGIATTSGIYNITLEEVAGMNNAPLLPY</sequence>
<reference evidence="8 9" key="1">
    <citation type="submission" date="2018-01" db="EMBL/GenBank/DDBJ databases">
        <title>Complete genome sequences of 14 Citrobacter spp. isolated from plant in Canada.</title>
        <authorList>
            <person name="Bhandare S.G."/>
            <person name="Colavecchio A."/>
            <person name="Jeukens J."/>
            <person name="Emond-Rheault J.-G."/>
            <person name="Freschi L."/>
            <person name="Hamel J."/>
            <person name="Kukavica-Ibrulj I."/>
            <person name="Levesque R."/>
            <person name="Goodridge L."/>
        </authorList>
    </citation>
    <scope>NUCLEOTIDE SEQUENCE [LARGE SCALE GENOMIC DNA]</scope>
    <source>
        <strain evidence="8 9">S1285</strain>
    </source>
</reference>
<evidence type="ECO:0000256" key="1">
    <source>
        <dbReference type="ARBA" id="ARBA00009558"/>
    </source>
</evidence>
<evidence type="ECO:0000256" key="6">
    <source>
        <dbReference type="ARBA" id="ARBA00047597"/>
    </source>
</evidence>
<keyword evidence="4" id="KW-0808">Transferase</keyword>
<gene>
    <name evidence="8" type="ORF">C3430_03005</name>
</gene>
<dbReference type="Gene3D" id="3.90.176.10">
    <property type="entry name" value="Toxin ADP-ribosyltransferase, Chain A, domain 1"/>
    <property type="match status" value="1"/>
</dbReference>
<dbReference type="AlphaFoldDB" id="A0A2S4S2I6"/>
<evidence type="ECO:0000313" key="9">
    <source>
        <dbReference type="Proteomes" id="UP000237003"/>
    </source>
</evidence>
<dbReference type="Pfam" id="PF01129">
    <property type="entry name" value="ART"/>
    <property type="match status" value="1"/>
</dbReference>
<dbReference type="EMBL" id="PQLX01000001">
    <property type="protein sequence ID" value="POU68062.1"/>
    <property type="molecule type" value="Genomic_DNA"/>
</dbReference>
<comment type="catalytic activity">
    <reaction evidence="6">
        <text>L-arginyl-[protein] + NAD(+) = N(omega)-(ADP-D-ribosyl)-L-arginyl-[protein] + nicotinamide + H(+)</text>
        <dbReference type="Rhea" id="RHEA:19149"/>
        <dbReference type="Rhea" id="RHEA-COMP:10532"/>
        <dbReference type="Rhea" id="RHEA-COMP:15087"/>
        <dbReference type="ChEBI" id="CHEBI:15378"/>
        <dbReference type="ChEBI" id="CHEBI:17154"/>
        <dbReference type="ChEBI" id="CHEBI:29965"/>
        <dbReference type="ChEBI" id="CHEBI:57540"/>
        <dbReference type="ChEBI" id="CHEBI:142554"/>
        <dbReference type="EC" id="2.4.2.31"/>
    </reaction>
</comment>